<comment type="catalytic activity">
    <reaction evidence="5">
        <text>benzaldehyde + hydrogen cyanide = (S)-mandelonitrile</text>
        <dbReference type="Rhea" id="RHEA:77427"/>
        <dbReference type="ChEBI" id="CHEBI:17169"/>
        <dbReference type="ChEBI" id="CHEBI:18407"/>
        <dbReference type="ChEBI" id="CHEBI:36941"/>
    </reaction>
</comment>
<dbReference type="InterPro" id="IPR045889">
    <property type="entry name" value="MES/HNL"/>
</dbReference>
<dbReference type="KEGG" id="csv:101220440"/>
<evidence type="ECO:0000256" key="12">
    <source>
        <dbReference type="ARBA" id="ARBA00052600"/>
    </source>
</evidence>
<comment type="catalytic activity">
    <reaction evidence="14">
        <text>an aromatic (S)-hydroxynitrile = an aromatic aldehyde + hydrogen cyanide</text>
        <dbReference type="Rhea" id="RHEA:54660"/>
        <dbReference type="ChEBI" id="CHEBI:18407"/>
        <dbReference type="ChEBI" id="CHEBI:33855"/>
        <dbReference type="ChEBI" id="CHEBI:138306"/>
        <dbReference type="EC" id="4.1.2.47"/>
    </reaction>
</comment>
<comment type="catalytic activity">
    <reaction evidence="8">
        <text>a disubstituted aliphatic (S)-hydroxynitrile = a ketone + hydrogen cyanide</text>
        <dbReference type="Rhea" id="RHEA:56592"/>
        <dbReference type="ChEBI" id="CHEBI:17087"/>
        <dbReference type="ChEBI" id="CHEBI:18407"/>
        <dbReference type="ChEBI" id="CHEBI:140597"/>
        <dbReference type="EC" id="4.1.2.47"/>
    </reaction>
</comment>
<comment type="catalytic activity">
    <reaction evidence="2">
        <text>4-methoxybenzaldehyde + hydrogen cyanide = (2S)-2-hydroxy-2-(4-methoxyphenyl)acetonitrile</text>
        <dbReference type="Rhea" id="RHEA:77447"/>
        <dbReference type="ChEBI" id="CHEBI:18407"/>
        <dbReference type="ChEBI" id="CHEBI:28235"/>
        <dbReference type="ChEBI" id="CHEBI:197328"/>
    </reaction>
</comment>
<dbReference type="Gramene" id="KGN48493">
    <property type="protein sequence ID" value="KGN48493"/>
    <property type="gene ID" value="Csa_6G490080"/>
</dbReference>
<comment type="catalytic activity">
    <reaction evidence="6">
        <text>formylthiophene + hydrogen cyanide = (2R)-2-hydroxy-2-(thiophen-2-yl)acetonitrile</text>
        <dbReference type="Rhea" id="RHEA:77455"/>
        <dbReference type="ChEBI" id="CHEBI:18407"/>
        <dbReference type="ChEBI" id="CHEBI:87301"/>
        <dbReference type="ChEBI" id="CHEBI:197332"/>
    </reaction>
</comment>
<protein>
    <recommendedName>
        <fullName evidence="17">(S)-hydroxynitrile lyase</fullName>
        <ecNumber evidence="16">4.1.2.47</ecNumber>
    </recommendedName>
    <alternativeName>
        <fullName evidence="18">2-hydroxy-2-methylpropanenitrile lyase</fullName>
    </alternativeName>
    <alternativeName>
        <fullName evidence="19">Acetone cyanohydrin lyase</fullName>
    </alternativeName>
    <alternativeName>
        <fullName evidence="20">Hydroxynitrile lyase</fullName>
    </alternativeName>
</protein>
<sequence length="262" mass="29495">MDQMKHFVLVHGACHGAWCWYKIKPLLEAAGHRVTMLDMGGAGVNRRAIQEVESFEEYSEPLLKTMACLGPNEKVILVGHSFGGMSLALAMENFPHKISASVFITAFVPDTHHPPSYVLEQFLESLPREFWMDTEFGENREDGGSSSWFLFGPKCMANKIYQFSPTEDQALGSSLVRPAKLFIENLGKAEKFTEENYGSVKKVYVICGEDRTISKQLQKWMIQNSGKGIQNVMEIDEADHMAMFSKPLQVLQCLLQVAQSYT</sequence>
<comment type="catalytic activity">
    <reaction evidence="12">
        <text>2,2-dimethylpropanal + hydrogen cyanide = (2S)-2-hydroxy-3,3-dimethylbutanenitrile</text>
        <dbReference type="Rhea" id="RHEA:77407"/>
        <dbReference type="ChEBI" id="CHEBI:18407"/>
        <dbReference type="ChEBI" id="CHEBI:141557"/>
        <dbReference type="ChEBI" id="CHEBI:197355"/>
    </reaction>
</comment>
<keyword evidence="23" id="KW-1185">Reference proteome</keyword>
<evidence type="ECO:0000256" key="16">
    <source>
        <dbReference type="ARBA" id="ARBA00066572"/>
    </source>
</evidence>
<dbReference type="GO" id="GO:0080031">
    <property type="term" value="F:methyl salicylate esterase activity"/>
    <property type="evidence" value="ECO:0000318"/>
    <property type="project" value="GO_Central"/>
</dbReference>
<accession>A0A0A0KG72</accession>
<evidence type="ECO:0000256" key="20">
    <source>
        <dbReference type="ARBA" id="ARBA00079794"/>
    </source>
</evidence>
<evidence type="ECO:0000256" key="9">
    <source>
        <dbReference type="ARBA" id="ARBA00051977"/>
    </source>
</evidence>
<comment type="catalytic activity">
    <reaction evidence="4">
        <text>2-hydroxy-2-methylpropanenitrile = acetone + hydrogen cyanide</text>
        <dbReference type="Rhea" id="RHEA:11932"/>
        <dbReference type="ChEBI" id="CHEBI:15347"/>
        <dbReference type="ChEBI" id="CHEBI:15348"/>
        <dbReference type="ChEBI" id="CHEBI:18407"/>
    </reaction>
    <physiologicalReaction direction="left-to-right" evidence="4">
        <dbReference type="Rhea" id="RHEA:11933"/>
    </physiologicalReaction>
</comment>
<comment type="catalytic activity">
    <reaction evidence="9">
        <text>acrolein + hydrogen cyanide = (2S)-2-hydroxybut-3-enenitrile</text>
        <dbReference type="Rhea" id="RHEA:77411"/>
        <dbReference type="ChEBI" id="CHEBI:15368"/>
        <dbReference type="ChEBI" id="CHEBI:18407"/>
        <dbReference type="ChEBI" id="CHEBI:197356"/>
    </reaction>
</comment>
<evidence type="ECO:0000256" key="5">
    <source>
        <dbReference type="ARBA" id="ARBA00050358"/>
    </source>
</evidence>
<comment type="catalytic activity">
    <reaction evidence="3">
        <text>a monosubstituted aliphatic (S)-hydroxynitrile = an aldehyde + hydrogen cyanide</text>
        <dbReference type="Rhea" id="RHEA:56588"/>
        <dbReference type="ChEBI" id="CHEBI:17478"/>
        <dbReference type="ChEBI" id="CHEBI:18407"/>
        <dbReference type="ChEBI" id="CHEBI:140596"/>
        <dbReference type="EC" id="4.1.2.47"/>
    </reaction>
</comment>
<reference evidence="22 23" key="2">
    <citation type="journal article" date="2009" name="PLoS ONE">
        <title>An integrated genetic and cytogenetic map of the cucumber genome.</title>
        <authorList>
            <person name="Ren Y."/>
            <person name="Zhang Z."/>
            <person name="Liu J."/>
            <person name="Staub J.E."/>
            <person name="Han Y."/>
            <person name="Cheng Z."/>
            <person name="Li X."/>
            <person name="Lu J."/>
            <person name="Miao H."/>
            <person name="Kang H."/>
            <person name="Xie B."/>
            <person name="Gu X."/>
            <person name="Wang X."/>
            <person name="Du Y."/>
            <person name="Jin W."/>
            <person name="Huang S."/>
        </authorList>
    </citation>
    <scope>NUCLEOTIDE SEQUENCE [LARGE SCALE GENOMIC DNA]</scope>
    <source>
        <strain evidence="23">cv. 9930</strain>
    </source>
</reference>
<comment type="catalytic activity">
    <reaction evidence="13">
        <text>cyclohexanecarbaldehyde + hydrogen cyanide = (2S)-2-cyclohexyl-2-hydroxyacetonitrile</text>
        <dbReference type="Rhea" id="RHEA:77423"/>
        <dbReference type="ChEBI" id="CHEBI:18407"/>
        <dbReference type="ChEBI" id="CHEBI:197359"/>
        <dbReference type="ChEBI" id="CHEBI:197360"/>
    </reaction>
</comment>
<evidence type="ECO:0000313" key="22">
    <source>
        <dbReference type="EMBL" id="KGN48493.1"/>
    </source>
</evidence>
<evidence type="ECO:0000313" key="23">
    <source>
        <dbReference type="Proteomes" id="UP000029981"/>
    </source>
</evidence>
<dbReference type="PANTHER" id="PTHR10992:SF1083">
    <property type="entry name" value="METHYLESTERASE 1"/>
    <property type="match status" value="1"/>
</dbReference>
<dbReference type="Pfam" id="PF00561">
    <property type="entry name" value="Abhydrolase_1"/>
    <property type="match status" value="1"/>
</dbReference>
<reference evidence="22 23" key="1">
    <citation type="journal article" date="2009" name="Nat. Genet.">
        <title>The genome of the cucumber, Cucumis sativus L.</title>
        <authorList>
            <person name="Huang S."/>
            <person name="Li R."/>
            <person name="Zhang Z."/>
            <person name="Li L."/>
            <person name="Gu X."/>
            <person name="Fan W."/>
            <person name="Lucas W.J."/>
            <person name="Wang X."/>
            <person name="Xie B."/>
            <person name="Ni P."/>
            <person name="Ren Y."/>
            <person name="Zhu H."/>
            <person name="Li J."/>
            <person name="Lin K."/>
            <person name="Jin W."/>
            <person name="Fei Z."/>
            <person name="Li G."/>
            <person name="Staub J."/>
            <person name="Kilian A."/>
            <person name="van der Vossen E.A."/>
            <person name="Wu Y."/>
            <person name="Guo J."/>
            <person name="He J."/>
            <person name="Jia Z."/>
            <person name="Ren Y."/>
            <person name="Tian G."/>
            <person name="Lu Y."/>
            <person name="Ruan J."/>
            <person name="Qian W."/>
            <person name="Wang M."/>
            <person name="Huang Q."/>
            <person name="Li B."/>
            <person name="Xuan Z."/>
            <person name="Cao J."/>
            <person name="Asan"/>
            <person name="Wu Z."/>
            <person name="Zhang J."/>
            <person name="Cai Q."/>
            <person name="Bai Y."/>
            <person name="Zhao B."/>
            <person name="Han Y."/>
            <person name="Li Y."/>
            <person name="Li X."/>
            <person name="Wang S."/>
            <person name="Shi Q."/>
            <person name="Liu S."/>
            <person name="Cho W.K."/>
            <person name="Kim J.Y."/>
            <person name="Xu Y."/>
            <person name="Heller-Uszynska K."/>
            <person name="Miao H."/>
            <person name="Cheng Z."/>
            <person name="Zhang S."/>
            <person name="Wu J."/>
            <person name="Yang Y."/>
            <person name="Kang H."/>
            <person name="Li M."/>
            <person name="Liang H."/>
            <person name="Ren X."/>
            <person name="Shi Z."/>
            <person name="Wen M."/>
            <person name="Jian M."/>
            <person name="Yang H."/>
            <person name="Zhang G."/>
            <person name="Yang Z."/>
            <person name="Chen R."/>
            <person name="Liu S."/>
            <person name="Li J."/>
            <person name="Ma L."/>
            <person name="Liu H."/>
            <person name="Zhou Y."/>
            <person name="Zhao J."/>
            <person name="Fang X."/>
            <person name="Li G."/>
            <person name="Fang L."/>
            <person name="Li Y."/>
            <person name="Liu D."/>
            <person name="Zheng H."/>
            <person name="Zhang Y."/>
            <person name="Qin N."/>
            <person name="Li Z."/>
            <person name="Yang G."/>
            <person name="Yang S."/>
            <person name="Bolund L."/>
            <person name="Kristiansen K."/>
            <person name="Zheng H."/>
            <person name="Li S."/>
            <person name="Zhang X."/>
            <person name="Yang H."/>
            <person name="Wang J."/>
            <person name="Sun R."/>
            <person name="Zhang B."/>
            <person name="Jiang S."/>
            <person name="Wang J."/>
            <person name="Du Y."/>
            <person name="Li S."/>
        </authorList>
    </citation>
    <scope>NUCLEOTIDE SEQUENCE [LARGE SCALE GENOMIC DNA]</scope>
    <source>
        <strain evidence="23">cv. 9930</strain>
    </source>
</reference>
<feature type="domain" description="AB hydrolase-1" evidence="21">
    <location>
        <begin position="6"/>
        <end position="247"/>
    </location>
</feature>
<dbReference type="STRING" id="3659.A0A0A0KG72"/>
<dbReference type="eggNOG" id="ENOG502QR2J">
    <property type="taxonomic scope" value="Eukaryota"/>
</dbReference>
<dbReference type="AlphaFoldDB" id="A0A0A0KG72"/>
<evidence type="ECO:0000256" key="8">
    <source>
        <dbReference type="ARBA" id="ARBA00051735"/>
    </source>
</evidence>
<evidence type="ECO:0000256" key="6">
    <source>
        <dbReference type="ARBA" id="ARBA00050608"/>
    </source>
</evidence>
<reference evidence="22 23" key="3">
    <citation type="journal article" date="2010" name="BMC Genomics">
        <title>Transcriptome sequencing and comparative analysis of cucumber flowers with different sex types.</title>
        <authorList>
            <person name="Guo S."/>
            <person name="Zheng Y."/>
            <person name="Joung J.G."/>
            <person name="Liu S."/>
            <person name="Zhang Z."/>
            <person name="Crasta O.R."/>
            <person name="Sobral B.W."/>
            <person name="Xu Y."/>
            <person name="Huang S."/>
            <person name="Fei Z."/>
        </authorList>
    </citation>
    <scope>NUCLEOTIDE SEQUENCE [LARGE SCALE GENOMIC DNA]</scope>
    <source>
        <strain evidence="23">cv. 9930</strain>
    </source>
</reference>
<evidence type="ECO:0000256" key="3">
    <source>
        <dbReference type="ARBA" id="ARBA00050241"/>
    </source>
</evidence>
<evidence type="ECO:0000256" key="10">
    <source>
        <dbReference type="ARBA" id="ARBA00052033"/>
    </source>
</evidence>
<dbReference type="GO" id="GO:0080030">
    <property type="term" value="F:methyl indole-3-acetate esterase activity"/>
    <property type="evidence" value="ECO:0000318"/>
    <property type="project" value="GO_Central"/>
</dbReference>
<comment type="similarity">
    <text evidence="15">Belongs to the AB hydrolase superfamily. Hydroxynitrile lyase family.</text>
</comment>
<evidence type="ECO:0000259" key="21">
    <source>
        <dbReference type="Pfam" id="PF00561"/>
    </source>
</evidence>
<organism evidence="22 23">
    <name type="scientific">Cucumis sativus</name>
    <name type="common">Cucumber</name>
    <dbReference type="NCBI Taxonomy" id="3659"/>
    <lineage>
        <taxon>Eukaryota</taxon>
        <taxon>Viridiplantae</taxon>
        <taxon>Streptophyta</taxon>
        <taxon>Embryophyta</taxon>
        <taxon>Tracheophyta</taxon>
        <taxon>Spermatophyta</taxon>
        <taxon>Magnoliopsida</taxon>
        <taxon>eudicotyledons</taxon>
        <taxon>Gunneridae</taxon>
        <taxon>Pentapetalae</taxon>
        <taxon>rosids</taxon>
        <taxon>fabids</taxon>
        <taxon>Cucurbitales</taxon>
        <taxon>Cucurbitaceae</taxon>
        <taxon>Benincaseae</taxon>
        <taxon>Cucumis</taxon>
    </lineage>
</organism>
<reference evidence="22 23" key="4">
    <citation type="journal article" date="2011" name="BMC Genomics">
        <title>RNA-Seq improves annotation of protein-coding genes in the cucumber genome.</title>
        <authorList>
            <person name="Li Z."/>
            <person name="Zhang Z."/>
            <person name="Yan P."/>
            <person name="Huang S."/>
            <person name="Fei Z."/>
            <person name="Lin K."/>
        </authorList>
    </citation>
    <scope>NUCLEOTIDE SEQUENCE [LARGE SCALE GENOMIC DNA]</scope>
    <source>
        <strain evidence="23">cv. 9930</strain>
    </source>
</reference>
<dbReference type="Proteomes" id="UP000029981">
    <property type="component" value="Chromosome 6"/>
</dbReference>
<dbReference type="SUPFAM" id="SSF53474">
    <property type="entry name" value="alpha/beta-Hydrolases"/>
    <property type="match status" value="1"/>
</dbReference>
<evidence type="ECO:0000256" key="7">
    <source>
        <dbReference type="ARBA" id="ARBA00051647"/>
    </source>
</evidence>
<comment type="catalytic activity">
    <reaction evidence="10">
        <text>2-methylpropanal + hydrogen cyanide = (2S)-2-hydroxy-3-methylbutanenitrile</text>
        <dbReference type="Rhea" id="RHEA:77403"/>
        <dbReference type="ChEBI" id="CHEBI:18407"/>
        <dbReference type="ChEBI" id="CHEBI:48943"/>
        <dbReference type="ChEBI" id="CHEBI:197354"/>
    </reaction>
</comment>
<evidence type="ECO:0000256" key="4">
    <source>
        <dbReference type="ARBA" id="ARBA00050262"/>
    </source>
</evidence>
<dbReference type="GO" id="GO:0080032">
    <property type="term" value="F:methyl jasmonate esterase activity"/>
    <property type="evidence" value="ECO:0000318"/>
    <property type="project" value="GO_Central"/>
</dbReference>
<dbReference type="EC" id="4.1.2.47" evidence="16"/>
<name>A0A0A0KG72_CUCSA</name>
<dbReference type="InterPro" id="IPR000073">
    <property type="entry name" value="AB_hydrolase_1"/>
</dbReference>
<dbReference type="GO" id="GO:0009694">
    <property type="term" value="P:jasmonic acid metabolic process"/>
    <property type="evidence" value="ECO:0000318"/>
    <property type="project" value="GO_Central"/>
</dbReference>
<dbReference type="EMBL" id="CM002927">
    <property type="protein sequence ID" value="KGN48493.1"/>
    <property type="molecule type" value="Genomic_DNA"/>
</dbReference>
<evidence type="ECO:0000256" key="14">
    <source>
        <dbReference type="ARBA" id="ARBA00052826"/>
    </source>
</evidence>
<evidence type="ECO:0000256" key="15">
    <source>
        <dbReference type="ARBA" id="ARBA00060885"/>
    </source>
</evidence>
<proteinExistence type="inferred from homology"/>
<dbReference type="InterPro" id="IPR029058">
    <property type="entry name" value="AB_hydrolase_fold"/>
</dbReference>
<evidence type="ECO:0000256" key="19">
    <source>
        <dbReference type="ARBA" id="ARBA00078291"/>
    </source>
</evidence>
<gene>
    <name evidence="22" type="ORF">Csa_6G490080</name>
</gene>
<dbReference type="FunFam" id="3.40.50.1820:FF:000051">
    <property type="entry name" value="(S)-hydroxynitrile lyase"/>
    <property type="match status" value="1"/>
</dbReference>
<dbReference type="PANTHER" id="PTHR10992">
    <property type="entry name" value="METHYLESTERASE FAMILY MEMBER"/>
    <property type="match status" value="1"/>
</dbReference>
<keyword evidence="1" id="KW-0378">Hydrolase</keyword>
<dbReference type="OrthoDB" id="408373at2759"/>
<evidence type="ECO:0000256" key="17">
    <source>
        <dbReference type="ARBA" id="ARBA00069221"/>
    </source>
</evidence>
<dbReference type="GO" id="GO:0047606">
    <property type="term" value="F:(S)-hydroxynitrile lyase activity"/>
    <property type="evidence" value="ECO:0007669"/>
    <property type="project" value="UniProtKB-EC"/>
</dbReference>
<comment type="catalytic activity">
    <reaction evidence="7">
        <text>butan-2-one + hydrogen cyanide = 2-hydroxy-2-methylbutanenitrile</text>
        <dbReference type="Rhea" id="RHEA:77467"/>
        <dbReference type="ChEBI" id="CHEBI:18407"/>
        <dbReference type="ChEBI" id="CHEBI:28398"/>
        <dbReference type="ChEBI" id="CHEBI:60954"/>
    </reaction>
    <physiologicalReaction direction="right-to-left" evidence="7">
        <dbReference type="Rhea" id="RHEA:77469"/>
    </physiologicalReaction>
</comment>
<evidence type="ECO:0000256" key="2">
    <source>
        <dbReference type="ARBA" id="ARBA00050104"/>
    </source>
</evidence>
<comment type="catalytic activity">
    <reaction evidence="11">
        <text>3-formylthiophene + hydrogen cyanide = (2S)-2-hydroxy-2-(thiophen-3-yl)acetonitrile</text>
        <dbReference type="Rhea" id="RHEA:77459"/>
        <dbReference type="ChEBI" id="CHEBI:18407"/>
        <dbReference type="ChEBI" id="CHEBI:87611"/>
        <dbReference type="ChEBI" id="CHEBI:197333"/>
    </reaction>
</comment>
<dbReference type="GO" id="GO:0009696">
    <property type="term" value="P:salicylic acid metabolic process"/>
    <property type="evidence" value="ECO:0000318"/>
    <property type="project" value="GO_Central"/>
</dbReference>
<evidence type="ECO:0000256" key="13">
    <source>
        <dbReference type="ARBA" id="ARBA00052609"/>
    </source>
</evidence>
<dbReference type="OMA" id="LPRISNC"/>
<dbReference type="Gene3D" id="3.40.50.1820">
    <property type="entry name" value="alpha/beta hydrolase"/>
    <property type="match status" value="1"/>
</dbReference>
<evidence type="ECO:0000256" key="18">
    <source>
        <dbReference type="ARBA" id="ARBA00076040"/>
    </source>
</evidence>
<evidence type="ECO:0000256" key="1">
    <source>
        <dbReference type="ARBA" id="ARBA00022801"/>
    </source>
</evidence>
<evidence type="ECO:0000256" key="11">
    <source>
        <dbReference type="ARBA" id="ARBA00052511"/>
    </source>
</evidence>